<evidence type="ECO:0000313" key="1">
    <source>
        <dbReference type="EMBL" id="KCZ72251.1"/>
    </source>
</evidence>
<dbReference type="Proteomes" id="UP000027153">
    <property type="component" value="Unassembled WGS sequence"/>
</dbReference>
<accession>A0A062UZ89</accession>
<organism evidence="1 2">
    <name type="scientific">Candidatus Methanoperedens nitratireducens</name>
    <dbReference type="NCBI Taxonomy" id="1392998"/>
    <lineage>
        <taxon>Archaea</taxon>
        <taxon>Methanobacteriati</taxon>
        <taxon>Methanobacteriota</taxon>
        <taxon>Stenosarchaea group</taxon>
        <taxon>Methanomicrobia</taxon>
        <taxon>Methanosarcinales</taxon>
        <taxon>ANME-2 cluster</taxon>
        <taxon>Candidatus Methanoperedentaceae</taxon>
        <taxon>Candidatus Methanoperedens</taxon>
    </lineage>
</organism>
<reference evidence="1 2" key="1">
    <citation type="journal article" date="2013" name="Nature">
        <title>Anaerobic oxidation of methane coupled to nitrate reduction in a novel archaeal lineage.</title>
        <authorList>
            <person name="Haroon M.F."/>
            <person name="Hu S."/>
            <person name="Shi Y."/>
            <person name="Imelfort M."/>
            <person name="Keller J."/>
            <person name="Hugenholtz P."/>
            <person name="Yuan Z."/>
            <person name="Tyson G.W."/>
        </authorList>
    </citation>
    <scope>NUCLEOTIDE SEQUENCE [LARGE SCALE GENOMIC DNA]</scope>
    <source>
        <strain evidence="1 2">ANME-2d</strain>
    </source>
</reference>
<dbReference type="EMBL" id="JMIY01000003">
    <property type="protein sequence ID" value="KCZ72251.1"/>
    <property type="molecule type" value="Genomic_DNA"/>
</dbReference>
<comment type="caution">
    <text evidence="1">The sequence shown here is derived from an EMBL/GenBank/DDBJ whole genome shotgun (WGS) entry which is preliminary data.</text>
</comment>
<proteinExistence type="predicted"/>
<protein>
    <recommendedName>
        <fullName evidence="3">DUF4258 domain-containing protein</fullName>
    </recommendedName>
</protein>
<sequence length="101" mass="11825">MYQTNLNMYEISFHAEKERYAEDITISDLETAISNGEILEEYHDDPRGQSCLILGYSQNRQIHIVCGYTSINWIRVITVYIPKPPKWIDERMRAKRGNSDA</sequence>
<gene>
    <name evidence="1" type="ORF">ANME2D_01656</name>
</gene>
<name>A0A062UZ89_9EURY</name>
<dbReference type="OrthoDB" id="108650at2157"/>
<dbReference type="InterPro" id="IPR025354">
    <property type="entry name" value="DUF4258"/>
</dbReference>
<dbReference type="Pfam" id="PF14076">
    <property type="entry name" value="DUF4258"/>
    <property type="match status" value="1"/>
</dbReference>
<evidence type="ECO:0008006" key="3">
    <source>
        <dbReference type="Google" id="ProtNLM"/>
    </source>
</evidence>
<keyword evidence="2" id="KW-1185">Reference proteome</keyword>
<dbReference type="AlphaFoldDB" id="A0A062UZ89"/>
<evidence type="ECO:0000313" key="2">
    <source>
        <dbReference type="Proteomes" id="UP000027153"/>
    </source>
</evidence>
<dbReference type="RefSeq" id="WP_157834019.1">
    <property type="nucleotide sequence ID" value="NZ_JMIY01000003.1"/>
</dbReference>